<organism evidence="1">
    <name type="scientific">Solanum lycopersicum</name>
    <name type="common">Tomato</name>
    <name type="synonym">Lycopersicon esculentum</name>
    <dbReference type="NCBI Taxonomy" id="4081"/>
    <lineage>
        <taxon>Eukaryota</taxon>
        <taxon>Viridiplantae</taxon>
        <taxon>Streptophyta</taxon>
        <taxon>Embryophyta</taxon>
        <taxon>Tracheophyta</taxon>
        <taxon>Spermatophyta</taxon>
        <taxon>Magnoliopsida</taxon>
        <taxon>eudicotyledons</taxon>
        <taxon>Gunneridae</taxon>
        <taxon>Pentapetalae</taxon>
        <taxon>asterids</taxon>
        <taxon>lamiids</taxon>
        <taxon>Solanales</taxon>
        <taxon>Solanaceae</taxon>
        <taxon>Solanoideae</taxon>
        <taxon>Solaneae</taxon>
        <taxon>Solanum</taxon>
        <taxon>Solanum subgen. Lycopersicon</taxon>
    </lineage>
</organism>
<dbReference type="EnsemblPlants" id="Solyc03g063190.3.1">
    <property type="protein sequence ID" value="Solyc03g063190.3.1"/>
    <property type="gene ID" value="Solyc03g063190.3"/>
</dbReference>
<protein>
    <submittedName>
        <fullName evidence="1">Uncharacterized protein</fullName>
    </submittedName>
</protein>
<reference evidence="1" key="2">
    <citation type="submission" date="2019-01" db="UniProtKB">
        <authorList>
            <consortium name="EnsemblPlants"/>
        </authorList>
    </citation>
    <scope>IDENTIFICATION</scope>
    <source>
        <strain evidence="1">cv. Heinz 1706</strain>
    </source>
</reference>
<proteinExistence type="predicted"/>
<dbReference type="InParanoid" id="A0A3Q7FIJ5"/>
<evidence type="ECO:0000313" key="1">
    <source>
        <dbReference type="EnsemblPlants" id="Solyc03g063190.3.1"/>
    </source>
</evidence>
<dbReference type="AlphaFoldDB" id="A0A3Q7FIJ5"/>
<dbReference type="PaxDb" id="4081-Solyc03g063190.2.1"/>
<sequence length="57" mass="6512">MKTNIFKIKQVKRLSLGFQSKWNIAEEGKGEGRGEGGKANKHVTAKTRYLCSPFKWQ</sequence>
<dbReference type="Proteomes" id="UP000004994">
    <property type="component" value="Chromosome 3"/>
</dbReference>
<evidence type="ECO:0000313" key="2">
    <source>
        <dbReference type="Proteomes" id="UP000004994"/>
    </source>
</evidence>
<dbReference type="Gramene" id="Solyc03g063190.3.1">
    <property type="protein sequence ID" value="Solyc03g063190.3.1"/>
    <property type="gene ID" value="Solyc03g063190.3"/>
</dbReference>
<reference evidence="1" key="1">
    <citation type="journal article" date="2012" name="Nature">
        <title>The tomato genome sequence provides insights into fleshy fruit evolution.</title>
        <authorList>
            <consortium name="Tomato Genome Consortium"/>
        </authorList>
    </citation>
    <scope>NUCLEOTIDE SEQUENCE [LARGE SCALE GENOMIC DNA]</scope>
    <source>
        <strain evidence="1">cv. Heinz 1706</strain>
    </source>
</reference>
<accession>A0A3Q7FIJ5</accession>
<keyword evidence="2" id="KW-1185">Reference proteome</keyword>
<name>A0A3Q7FIJ5_SOLLC</name>